<evidence type="ECO:0000256" key="1">
    <source>
        <dbReference type="SAM" id="Phobius"/>
    </source>
</evidence>
<keyword evidence="3" id="KW-1185">Reference proteome</keyword>
<protein>
    <submittedName>
        <fullName evidence="2">Uncharacterized protein</fullName>
    </submittedName>
</protein>
<name>A0A5N6P431_9ASTR</name>
<gene>
    <name evidence="2" type="ORF">E3N88_14275</name>
</gene>
<feature type="transmembrane region" description="Helical" evidence="1">
    <location>
        <begin position="206"/>
        <end position="239"/>
    </location>
</feature>
<organism evidence="2 3">
    <name type="scientific">Mikania micrantha</name>
    <name type="common">bitter vine</name>
    <dbReference type="NCBI Taxonomy" id="192012"/>
    <lineage>
        <taxon>Eukaryota</taxon>
        <taxon>Viridiplantae</taxon>
        <taxon>Streptophyta</taxon>
        <taxon>Embryophyta</taxon>
        <taxon>Tracheophyta</taxon>
        <taxon>Spermatophyta</taxon>
        <taxon>Magnoliopsida</taxon>
        <taxon>eudicotyledons</taxon>
        <taxon>Gunneridae</taxon>
        <taxon>Pentapetalae</taxon>
        <taxon>asterids</taxon>
        <taxon>campanulids</taxon>
        <taxon>Asterales</taxon>
        <taxon>Asteraceae</taxon>
        <taxon>Asteroideae</taxon>
        <taxon>Heliantheae alliance</taxon>
        <taxon>Eupatorieae</taxon>
        <taxon>Mikania</taxon>
    </lineage>
</organism>
<comment type="caution">
    <text evidence="2">The sequence shown here is derived from an EMBL/GenBank/DDBJ whole genome shotgun (WGS) entry which is preliminary data.</text>
</comment>
<proteinExistence type="predicted"/>
<sequence>MEHTDLPVPGDNNLSDYKKSVFLGYLNGTAAVPTLVTNGWSQVEWNFFNNQCMRMGYEPDYVVKDVESFMEDNLLDIQSVQPISDKKKQAIAAVGSSFLGSPGASSLMLVTVGFGAVYPHLKGGVRPFWLFSRLFRGWYHLMWKGDETGFCWIRHGRCEPRCHLFKTEQTHWCCWVPVCRGVACWYITRSKMAIDWRLFNLVLREAGLAGWLLVLGWAVIPWFFFNWALGGVGLFVVIWGRLDVWVGSHTVCIFEEAGFWGSWLKPKTHPLQNVVTFVRLGFITGWIAYWLLALAWMGSSLPSSCMARYSPWLAPGCACLAPSGVCLAPSGSWQADGAPCLTDCSLSRCVNGSCPALCGINTWISVSSHPGVQVVPFGLWGLWRLLNTWIFFGFLSGPWGYSCYFWATLGLGPFV</sequence>
<keyword evidence="1" id="KW-0472">Membrane</keyword>
<dbReference type="EMBL" id="SZYD01000007">
    <property type="protein sequence ID" value="KAD5802915.1"/>
    <property type="molecule type" value="Genomic_DNA"/>
</dbReference>
<accession>A0A5N6P431</accession>
<dbReference type="AlphaFoldDB" id="A0A5N6P431"/>
<evidence type="ECO:0000313" key="3">
    <source>
        <dbReference type="Proteomes" id="UP000326396"/>
    </source>
</evidence>
<feature type="transmembrane region" description="Helical" evidence="1">
    <location>
        <begin position="277"/>
        <end position="298"/>
    </location>
</feature>
<dbReference type="Proteomes" id="UP000326396">
    <property type="component" value="Linkage Group LG15"/>
</dbReference>
<keyword evidence="1" id="KW-0812">Transmembrane</keyword>
<feature type="transmembrane region" description="Helical" evidence="1">
    <location>
        <begin position="389"/>
        <end position="407"/>
    </location>
</feature>
<keyword evidence="1" id="KW-1133">Transmembrane helix</keyword>
<evidence type="ECO:0000313" key="2">
    <source>
        <dbReference type="EMBL" id="KAD5802915.1"/>
    </source>
</evidence>
<reference evidence="2 3" key="1">
    <citation type="submission" date="2019-05" db="EMBL/GenBank/DDBJ databases">
        <title>Mikania micrantha, genome provides insights into the molecular mechanism of rapid growth.</title>
        <authorList>
            <person name="Liu B."/>
        </authorList>
    </citation>
    <scope>NUCLEOTIDE SEQUENCE [LARGE SCALE GENOMIC DNA]</scope>
    <source>
        <strain evidence="2">NLD-2019</strain>
        <tissue evidence="2">Leaf</tissue>
    </source>
</reference>